<dbReference type="Pfam" id="PF07475">
    <property type="entry name" value="Hpr_kinase_C"/>
    <property type="match status" value="1"/>
</dbReference>
<dbReference type="RefSeq" id="WP_220373416.1">
    <property type="nucleotide sequence ID" value="NZ_JAEUAO010000005.1"/>
</dbReference>
<protein>
    <submittedName>
        <fullName evidence="2">HPr kinase/phosphorylase</fullName>
    </submittedName>
</protein>
<evidence type="ECO:0000259" key="1">
    <source>
        <dbReference type="Pfam" id="PF07475"/>
    </source>
</evidence>
<name>A0ABS7HGT1_9HYPH</name>
<proteinExistence type="predicted"/>
<accession>A0ABS7HGT1</accession>
<feature type="domain" description="HPr kinase/phosphorylase C-terminal" evidence="1">
    <location>
        <begin position="7"/>
        <end position="90"/>
    </location>
</feature>
<dbReference type="SUPFAM" id="SSF53795">
    <property type="entry name" value="PEP carboxykinase-like"/>
    <property type="match status" value="1"/>
</dbReference>
<dbReference type="Gene3D" id="3.40.50.300">
    <property type="entry name" value="P-loop containing nucleotide triphosphate hydrolases"/>
    <property type="match status" value="1"/>
</dbReference>
<comment type="caution">
    <text evidence="2">The sequence shown here is derived from an EMBL/GenBank/DDBJ whole genome shotgun (WGS) entry which is preliminary data.</text>
</comment>
<dbReference type="EMBL" id="JAEUAO010000005">
    <property type="protein sequence ID" value="MBW9065443.1"/>
    <property type="molecule type" value="Genomic_DNA"/>
</dbReference>
<sequence length="155" mass="16157">MTEEAVNIHATAAVLGTRGFLFVGPSGMGKTALALSCVAAARASGLFGALISDDQVLIAARNGRIVARRPASIAGLAEIRGAGIVSIETIPAAVIDFAIQPVKSPFEPRLPPENEVFALPAGNFLPLLRLPFGEGLNSFEILRLILPRNAGFQGQ</sequence>
<organism evidence="2 3">
    <name type="scientific">Rhizobium herbae</name>
    <dbReference type="NCBI Taxonomy" id="508661"/>
    <lineage>
        <taxon>Bacteria</taxon>
        <taxon>Pseudomonadati</taxon>
        <taxon>Pseudomonadota</taxon>
        <taxon>Alphaproteobacteria</taxon>
        <taxon>Hyphomicrobiales</taxon>
        <taxon>Rhizobiaceae</taxon>
        <taxon>Rhizobium/Agrobacterium group</taxon>
        <taxon>Rhizobium</taxon>
    </lineage>
</organism>
<dbReference type="InterPro" id="IPR027417">
    <property type="entry name" value="P-loop_NTPase"/>
</dbReference>
<keyword evidence="2" id="KW-0808">Transferase</keyword>
<evidence type="ECO:0000313" key="3">
    <source>
        <dbReference type="Proteomes" id="UP000757604"/>
    </source>
</evidence>
<gene>
    <name evidence="2" type="ORF">JNB71_19255</name>
</gene>
<dbReference type="GO" id="GO:0016301">
    <property type="term" value="F:kinase activity"/>
    <property type="evidence" value="ECO:0007669"/>
    <property type="project" value="UniProtKB-KW"/>
</dbReference>
<keyword evidence="2" id="KW-0418">Kinase</keyword>
<reference evidence="2 3" key="1">
    <citation type="journal article" date="2021" name="MBio">
        <title>Poor Competitiveness of Bradyrhizobium in Pigeon Pea Root Colonization in Indian Soils.</title>
        <authorList>
            <person name="Chalasani D."/>
            <person name="Basu A."/>
            <person name="Pullabhotla S.V.S.R.N."/>
            <person name="Jorrin B."/>
            <person name="Neal A.L."/>
            <person name="Poole P.S."/>
            <person name="Podile A.R."/>
            <person name="Tkacz A."/>
        </authorList>
    </citation>
    <scope>NUCLEOTIDE SEQUENCE [LARGE SCALE GENOMIC DNA]</scope>
    <source>
        <strain evidence="2 3">HU44</strain>
    </source>
</reference>
<dbReference type="CDD" id="cd01918">
    <property type="entry name" value="HprK_C"/>
    <property type="match status" value="1"/>
</dbReference>
<dbReference type="InterPro" id="IPR011104">
    <property type="entry name" value="Hpr_kin/Pase_C"/>
</dbReference>
<dbReference type="PRINTS" id="PR00300">
    <property type="entry name" value="CLPPROTEASEA"/>
</dbReference>
<keyword evidence="3" id="KW-1185">Reference proteome</keyword>
<dbReference type="Proteomes" id="UP000757604">
    <property type="component" value="Unassembled WGS sequence"/>
</dbReference>
<dbReference type="InterPro" id="IPR001270">
    <property type="entry name" value="ClpA/B"/>
</dbReference>
<evidence type="ECO:0000313" key="2">
    <source>
        <dbReference type="EMBL" id="MBW9065443.1"/>
    </source>
</evidence>